<dbReference type="InterPro" id="IPR038578">
    <property type="entry name" value="GT29-like_sf"/>
</dbReference>
<dbReference type="EMBL" id="JXXZ01000022">
    <property type="protein sequence ID" value="KJY95355.1"/>
    <property type="molecule type" value="Genomic_DNA"/>
</dbReference>
<dbReference type="eggNOG" id="COG1442">
    <property type="taxonomic scope" value="Bacteria"/>
</dbReference>
<reference evidence="1 2" key="1">
    <citation type="journal article" date="2015" name="BMC Genomics">
        <title>Genome mining reveals unlocked bioactive potential of marine Gram-negative bacteria.</title>
        <authorList>
            <person name="Machado H."/>
            <person name="Sonnenschein E.C."/>
            <person name="Melchiorsen J."/>
            <person name="Gram L."/>
        </authorList>
    </citation>
    <scope>NUCLEOTIDE SEQUENCE [LARGE SCALE GENOMIC DNA]</scope>
    <source>
        <strain evidence="1 2">S3137</strain>
    </source>
</reference>
<proteinExistence type="predicted"/>
<dbReference type="Gene3D" id="3.90.1480.20">
    <property type="entry name" value="Glycosyl transferase family 29"/>
    <property type="match status" value="1"/>
</dbReference>
<dbReference type="OrthoDB" id="8451561at2"/>
<accession>A0A0F4PIK9</accession>
<dbReference type="RefSeq" id="WP_045979795.1">
    <property type="nucleotide sequence ID" value="NZ_JXXY01000013.1"/>
</dbReference>
<dbReference type="Proteomes" id="UP000033664">
    <property type="component" value="Unassembled WGS sequence"/>
</dbReference>
<sequence>MSTSIQDVLILGNAPIKDNLAAQVDAFERVVRFNFCAGMPVNLGSKCTDLWLTGRGRQAAKLLQQPIAVDPERLQNVVITDPPAQPVMQSLFRLIRRQGKYDHGAALLAKFASSESGWRVSKETRKQLLKRLHTYGKPQDKPVCPSSGTLAIDHFLQQGHRVTITGFGFQGWKRHPWDLEQRYVAELVDTGKLQWLT</sequence>
<keyword evidence="2" id="KW-1185">Reference proteome</keyword>
<dbReference type="GeneID" id="58230423"/>
<comment type="caution">
    <text evidence="1">The sequence shown here is derived from an EMBL/GenBank/DDBJ whole genome shotgun (WGS) entry which is preliminary data.</text>
</comment>
<dbReference type="PATRIC" id="fig|151081.8.peg.2514"/>
<name>A0A0F4PIK9_9GAMM</name>
<gene>
    <name evidence="1" type="ORF">TW72_18160</name>
</gene>
<dbReference type="AlphaFoldDB" id="A0A0F4PIK9"/>
<evidence type="ECO:0000313" key="2">
    <source>
        <dbReference type="Proteomes" id="UP000033664"/>
    </source>
</evidence>
<organism evidence="1 2">
    <name type="scientific">Pseudoalteromonas ruthenica</name>
    <dbReference type="NCBI Taxonomy" id="151081"/>
    <lineage>
        <taxon>Bacteria</taxon>
        <taxon>Pseudomonadati</taxon>
        <taxon>Pseudomonadota</taxon>
        <taxon>Gammaproteobacteria</taxon>
        <taxon>Alteromonadales</taxon>
        <taxon>Pseudoalteromonadaceae</taxon>
        <taxon>Pseudoalteromonas</taxon>
    </lineage>
</organism>
<evidence type="ECO:0000313" key="1">
    <source>
        <dbReference type="EMBL" id="KJY95355.1"/>
    </source>
</evidence>
<protein>
    <submittedName>
        <fullName evidence="1">Uncharacterized protein</fullName>
    </submittedName>
</protein>